<dbReference type="RefSeq" id="WP_200464213.1">
    <property type="nucleotide sequence ID" value="NZ_JAENRR010000011.1"/>
</dbReference>
<evidence type="ECO:0008006" key="4">
    <source>
        <dbReference type="Google" id="ProtNLM"/>
    </source>
</evidence>
<proteinExistence type="predicted"/>
<evidence type="ECO:0000313" key="2">
    <source>
        <dbReference type="EMBL" id="MBK3516983.1"/>
    </source>
</evidence>
<organism evidence="2 3">
    <name type="scientific">Carboxylicivirga marina</name>
    <dbReference type="NCBI Taxonomy" id="2800988"/>
    <lineage>
        <taxon>Bacteria</taxon>
        <taxon>Pseudomonadati</taxon>
        <taxon>Bacteroidota</taxon>
        <taxon>Bacteroidia</taxon>
        <taxon>Marinilabiliales</taxon>
        <taxon>Marinilabiliaceae</taxon>
        <taxon>Carboxylicivirga</taxon>
    </lineage>
</organism>
<keyword evidence="1" id="KW-0812">Transmembrane</keyword>
<comment type="caution">
    <text evidence="2">The sequence shown here is derived from an EMBL/GenBank/DDBJ whole genome shotgun (WGS) entry which is preliminary data.</text>
</comment>
<dbReference type="EMBL" id="JAENRR010000011">
    <property type="protein sequence ID" value="MBK3516983.1"/>
    <property type="molecule type" value="Genomic_DNA"/>
</dbReference>
<keyword evidence="1" id="KW-1133">Transmembrane helix</keyword>
<evidence type="ECO:0000256" key="1">
    <source>
        <dbReference type="SAM" id="Phobius"/>
    </source>
</evidence>
<reference evidence="2 3" key="1">
    <citation type="submission" date="2021-01" db="EMBL/GenBank/DDBJ databases">
        <title>Carboxyliciviraga sp.nov., isolated from coastal sediments.</title>
        <authorList>
            <person name="Lu D."/>
            <person name="Zhang T."/>
        </authorList>
    </citation>
    <scope>NUCLEOTIDE SEQUENCE [LARGE SCALE GENOMIC DNA]</scope>
    <source>
        <strain evidence="2 3">N1Y132</strain>
    </source>
</reference>
<keyword evidence="1" id="KW-0472">Membrane</keyword>
<protein>
    <recommendedName>
        <fullName evidence="4">Holin of 3TMs, for gene-transfer release</fullName>
    </recommendedName>
</protein>
<keyword evidence="3" id="KW-1185">Reference proteome</keyword>
<gene>
    <name evidence="2" type="ORF">JIV24_06485</name>
</gene>
<accession>A0ABS1HH28</accession>
<sequence>MKFFEKVTALLGNSVFKDVGELIDRFVTTGAEKQEMKKQLLELQHRHEVETVKLSLEAEQEFNQRIKDLEGTAKDLQQSGWLGKVVLFMRGAQRPLWGYFVAYMDYMVFAGNWTLKGNEKLESAFWIINFLVLGFLFGERAVKNVAPLVSEMMSKKK</sequence>
<dbReference type="Proteomes" id="UP000605676">
    <property type="component" value="Unassembled WGS sequence"/>
</dbReference>
<feature type="transmembrane region" description="Helical" evidence="1">
    <location>
        <begin position="96"/>
        <end position="115"/>
    </location>
</feature>
<feature type="transmembrane region" description="Helical" evidence="1">
    <location>
        <begin position="121"/>
        <end position="138"/>
    </location>
</feature>
<evidence type="ECO:0000313" key="3">
    <source>
        <dbReference type="Proteomes" id="UP000605676"/>
    </source>
</evidence>
<name>A0ABS1HH28_9BACT</name>